<reference evidence="1" key="1">
    <citation type="submission" date="2024-02" db="EMBL/GenBank/DDBJ databases">
        <title>Metagenome Assembled Genome of Zalaria obscura JY119.</title>
        <authorList>
            <person name="Vighnesh L."/>
            <person name="Jagadeeshwari U."/>
            <person name="Venkata Ramana C."/>
            <person name="Sasikala C."/>
        </authorList>
    </citation>
    <scope>NUCLEOTIDE SEQUENCE</scope>
    <source>
        <strain evidence="1">JY119</strain>
    </source>
</reference>
<dbReference type="EMBL" id="JAMKPW020000043">
    <property type="protein sequence ID" value="KAK8194332.1"/>
    <property type="molecule type" value="Genomic_DNA"/>
</dbReference>
<keyword evidence="2" id="KW-1185">Reference proteome</keyword>
<sequence>MEIERGQSAPNNFGPMCHESRFAYFTTIPVFVIQLLLLGFAVQVLLRKRGKVQHEEKGEELGTPLARQKARLKASKGGEWEARGGETTRKGGSSPANWVSRAGCWGAVEKKDPYQVPEYEMIWPQKAGVR</sequence>
<proteinExistence type="predicted"/>
<name>A0ACC3S596_9PEZI</name>
<evidence type="ECO:0000313" key="2">
    <source>
        <dbReference type="Proteomes" id="UP001320706"/>
    </source>
</evidence>
<protein>
    <submittedName>
        <fullName evidence="1">Uncharacterized protein</fullName>
    </submittedName>
</protein>
<accession>A0ACC3S596</accession>
<evidence type="ECO:0000313" key="1">
    <source>
        <dbReference type="EMBL" id="KAK8194332.1"/>
    </source>
</evidence>
<gene>
    <name evidence="1" type="ORF">M8818_007521</name>
</gene>
<dbReference type="Proteomes" id="UP001320706">
    <property type="component" value="Unassembled WGS sequence"/>
</dbReference>
<organism evidence="1 2">
    <name type="scientific">Zalaria obscura</name>
    <dbReference type="NCBI Taxonomy" id="2024903"/>
    <lineage>
        <taxon>Eukaryota</taxon>
        <taxon>Fungi</taxon>
        <taxon>Dikarya</taxon>
        <taxon>Ascomycota</taxon>
        <taxon>Pezizomycotina</taxon>
        <taxon>Dothideomycetes</taxon>
        <taxon>Dothideomycetidae</taxon>
        <taxon>Dothideales</taxon>
        <taxon>Zalariaceae</taxon>
        <taxon>Zalaria</taxon>
    </lineage>
</organism>
<comment type="caution">
    <text evidence="1">The sequence shown here is derived from an EMBL/GenBank/DDBJ whole genome shotgun (WGS) entry which is preliminary data.</text>
</comment>